<dbReference type="InterPro" id="IPR016084">
    <property type="entry name" value="Haem_Oase-like_multi-hlx"/>
</dbReference>
<evidence type="ECO:0000313" key="2">
    <source>
        <dbReference type="EMBL" id="KAJ6261832.1"/>
    </source>
</evidence>
<protein>
    <recommendedName>
        <fullName evidence="4">Thiaminase-2/PQQC domain-containing protein</fullName>
    </recommendedName>
</protein>
<dbReference type="PANTHER" id="PTHR41813">
    <property type="entry name" value="REGULATOR PAB1642, PUTATIVE (AFU_ORTHOLOGUE AFUA_3G11955)-RELATED"/>
    <property type="match status" value="1"/>
</dbReference>
<dbReference type="Proteomes" id="UP001221413">
    <property type="component" value="Unassembled WGS sequence"/>
</dbReference>
<dbReference type="CDD" id="cd19357">
    <property type="entry name" value="TenA_E_At3g16990-like"/>
    <property type="match status" value="1"/>
</dbReference>
<dbReference type="InterPro" id="IPR053261">
    <property type="entry name" value="Polyketide-peptide_reg"/>
</dbReference>
<reference evidence="2" key="1">
    <citation type="submission" date="2023-01" db="EMBL/GenBank/DDBJ databases">
        <title>The chitinases involved in constricting ring structure development in the nematode-trapping fungus Drechslerella dactyloides.</title>
        <authorList>
            <person name="Wang R."/>
            <person name="Zhang L."/>
            <person name="Tang P."/>
            <person name="Li S."/>
            <person name="Liang L."/>
        </authorList>
    </citation>
    <scope>NUCLEOTIDE SEQUENCE</scope>
    <source>
        <strain evidence="2">YMF1.00031</strain>
    </source>
</reference>
<organism evidence="2 3">
    <name type="scientific">Drechslerella dactyloides</name>
    <name type="common">Nematode-trapping fungus</name>
    <name type="synonym">Arthrobotrys dactyloides</name>
    <dbReference type="NCBI Taxonomy" id="74499"/>
    <lineage>
        <taxon>Eukaryota</taxon>
        <taxon>Fungi</taxon>
        <taxon>Dikarya</taxon>
        <taxon>Ascomycota</taxon>
        <taxon>Pezizomycotina</taxon>
        <taxon>Orbiliomycetes</taxon>
        <taxon>Orbiliales</taxon>
        <taxon>Orbiliaceae</taxon>
        <taxon>Drechslerella</taxon>
    </lineage>
</organism>
<gene>
    <name evidence="2" type="ORF">Dda_2631</name>
</gene>
<dbReference type="EMBL" id="JAQGDS010000003">
    <property type="protein sequence ID" value="KAJ6261832.1"/>
    <property type="molecule type" value="Genomic_DNA"/>
</dbReference>
<evidence type="ECO:0008006" key="4">
    <source>
        <dbReference type="Google" id="ProtNLM"/>
    </source>
</evidence>
<dbReference type="AlphaFoldDB" id="A0AAD6NKR3"/>
<keyword evidence="1" id="KW-0472">Membrane</keyword>
<keyword evidence="1" id="KW-0812">Transmembrane</keyword>
<accession>A0AAD6NKR3</accession>
<keyword evidence="1" id="KW-1133">Transmembrane helix</keyword>
<evidence type="ECO:0000256" key="1">
    <source>
        <dbReference type="SAM" id="Phobius"/>
    </source>
</evidence>
<dbReference type="Gene3D" id="1.20.910.10">
    <property type="entry name" value="Heme oxygenase-like"/>
    <property type="match status" value="1"/>
</dbReference>
<dbReference type="SUPFAM" id="SSF48613">
    <property type="entry name" value="Heme oxygenase-like"/>
    <property type="match status" value="1"/>
</dbReference>
<evidence type="ECO:0000313" key="3">
    <source>
        <dbReference type="Proteomes" id="UP001221413"/>
    </source>
</evidence>
<name>A0AAD6NKR3_DREDA</name>
<sequence length="274" mass="31240">MAPIMDCCGPRPPRGADCKLIAHLLSLDADSRKHATEHRFLSAVARDSCRPDRFQQWLAQSRQFAAVYGSFVRALFLKIAEYKHAYPSEPLLALWVRHNVADRLDVTLMNTADEEGWFAAMLGDRSPPVAIGSEYDYDMYSWDDARMRVSGAVTAYRWFLMSCATSAAWGLLEGLVVLWATQRCRRDAWMFARRSVVTVRGLQHDRMDVDTQGGVFVANWTQRGFGDYLMTLEDLVEGVARVEGVQVGSEVWRRCEEAWKQVLRLEARLWPSPD</sequence>
<feature type="transmembrane region" description="Helical" evidence="1">
    <location>
        <begin position="158"/>
        <end position="180"/>
    </location>
</feature>
<keyword evidence="3" id="KW-1185">Reference proteome</keyword>
<dbReference type="PANTHER" id="PTHR41813:SF2">
    <property type="entry name" value="REGULATOR PAB1642, PUTATIVE (AFU_ORTHOLOGUE AFUA_3G11955)-RELATED"/>
    <property type="match status" value="1"/>
</dbReference>
<comment type="caution">
    <text evidence="2">The sequence shown here is derived from an EMBL/GenBank/DDBJ whole genome shotgun (WGS) entry which is preliminary data.</text>
</comment>
<proteinExistence type="predicted"/>